<dbReference type="AlphaFoldDB" id="A0A024TE23"/>
<dbReference type="EMBL" id="KI914001">
    <property type="protein sequence ID" value="ETV92269.1"/>
    <property type="molecule type" value="Genomic_DNA"/>
</dbReference>
<protein>
    <submittedName>
        <fullName evidence="1">Uncharacterized protein</fullName>
    </submittedName>
</protein>
<sequence length="244" mass="27003">MMVDIEDRLYPVTAEDCNTQLQALKTRHRDVSLEEIAQVVMKALNRPLTADDKMLLEAPANIDDPERWLAWFTRALATCEEARTANRNFESNRGGIVATTRCARMERKGLGLCRKAFAPSCLDLDPYQQASAASIRRQRLRRAELKRTSMSEQAMEPGLAAQEDNKPVGWAHYAWPFAAEDLDVLLDAAPGRQEAVLPKPNATLAGVVSPSEAPIIQVYVDGRLTTALPCGSGASEAPRQDELW</sequence>
<dbReference type="VEuPathDB" id="FungiDB:H310_13334"/>
<dbReference type="GeneID" id="20090384"/>
<organism evidence="1">
    <name type="scientific">Aphanomyces invadans</name>
    <dbReference type="NCBI Taxonomy" id="157072"/>
    <lineage>
        <taxon>Eukaryota</taxon>
        <taxon>Sar</taxon>
        <taxon>Stramenopiles</taxon>
        <taxon>Oomycota</taxon>
        <taxon>Saprolegniomycetes</taxon>
        <taxon>Saprolegniales</taxon>
        <taxon>Verrucalvaceae</taxon>
        <taxon>Aphanomyces</taxon>
    </lineage>
</organism>
<dbReference type="RefSeq" id="XP_008879020.1">
    <property type="nucleotide sequence ID" value="XM_008880798.1"/>
</dbReference>
<name>A0A024TE23_9STRA</name>
<accession>A0A024TE23</accession>
<dbReference type="OrthoDB" id="128246at2759"/>
<proteinExistence type="predicted"/>
<reference evidence="1" key="1">
    <citation type="submission" date="2013-12" db="EMBL/GenBank/DDBJ databases">
        <title>The Genome Sequence of Aphanomyces invadans NJM9701.</title>
        <authorList>
            <consortium name="The Broad Institute Genomics Platform"/>
            <person name="Russ C."/>
            <person name="Tyler B."/>
            <person name="van West P."/>
            <person name="Dieguez-Uribeondo J."/>
            <person name="Young S.K."/>
            <person name="Zeng Q."/>
            <person name="Gargeya S."/>
            <person name="Fitzgerald M."/>
            <person name="Abouelleil A."/>
            <person name="Alvarado L."/>
            <person name="Chapman S.B."/>
            <person name="Gainer-Dewar J."/>
            <person name="Goldberg J."/>
            <person name="Griggs A."/>
            <person name="Gujja S."/>
            <person name="Hansen M."/>
            <person name="Howarth C."/>
            <person name="Imamovic A."/>
            <person name="Ireland A."/>
            <person name="Larimer J."/>
            <person name="McCowan C."/>
            <person name="Murphy C."/>
            <person name="Pearson M."/>
            <person name="Poon T.W."/>
            <person name="Priest M."/>
            <person name="Roberts A."/>
            <person name="Saif S."/>
            <person name="Shea T."/>
            <person name="Sykes S."/>
            <person name="Wortman J."/>
            <person name="Nusbaum C."/>
            <person name="Birren B."/>
        </authorList>
    </citation>
    <scope>NUCLEOTIDE SEQUENCE [LARGE SCALE GENOMIC DNA]</scope>
    <source>
        <strain evidence="1">NJM9701</strain>
    </source>
</reference>
<gene>
    <name evidence="1" type="ORF">H310_13334</name>
</gene>
<evidence type="ECO:0000313" key="1">
    <source>
        <dbReference type="EMBL" id="ETV92269.1"/>
    </source>
</evidence>